<feature type="domain" description="AMP-binding enzyme C-terminal" evidence="9">
    <location>
        <begin position="416"/>
        <end position="496"/>
    </location>
</feature>
<feature type="binding site" evidence="7">
    <location>
        <position position="496"/>
    </location>
    <ligand>
        <name>ATP</name>
        <dbReference type="ChEBI" id="CHEBI:30616"/>
    </ligand>
</feature>
<dbReference type="GO" id="GO:0070395">
    <property type="term" value="P:lipoteichoic acid biosynthetic process"/>
    <property type="evidence" value="ECO:0007669"/>
    <property type="project" value="UniProtKB-UniRule"/>
</dbReference>
<evidence type="ECO:0000256" key="6">
    <source>
        <dbReference type="ARBA" id="ARBA00061336"/>
    </source>
</evidence>
<evidence type="ECO:0000256" key="3">
    <source>
        <dbReference type="ARBA" id="ARBA00022741"/>
    </source>
</evidence>
<dbReference type="AlphaFoldDB" id="A0A4R5NA11"/>
<dbReference type="UniPathway" id="UPA00556"/>
<accession>A0A4R5NA11</accession>
<evidence type="ECO:0000313" key="10">
    <source>
        <dbReference type="EMBL" id="TDG69084.1"/>
    </source>
</evidence>
<dbReference type="InterPro" id="IPR025110">
    <property type="entry name" value="AMP-bd_C"/>
</dbReference>
<comment type="caution">
    <text evidence="10">The sequence shown here is derived from an EMBL/GenBank/DDBJ whole genome shotgun (WGS) entry which is preliminary data.</text>
</comment>
<dbReference type="Pfam" id="PF00501">
    <property type="entry name" value="AMP-binding"/>
    <property type="match status" value="1"/>
</dbReference>
<dbReference type="InterPro" id="IPR042099">
    <property type="entry name" value="ANL_N_sf"/>
</dbReference>
<dbReference type="Pfam" id="PF13193">
    <property type="entry name" value="AMP-binding_C"/>
    <property type="match status" value="1"/>
</dbReference>
<keyword evidence="1 7" id="KW-0963">Cytoplasm</keyword>
<dbReference type="PANTHER" id="PTHR45398">
    <property type="match status" value="1"/>
</dbReference>
<comment type="pathway">
    <text evidence="7">Cell wall biogenesis; lipoteichoic acid biosynthesis.</text>
</comment>
<dbReference type="Gene3D" id="3.40.50.12780">
    <property type="entry name" value="N-terminal domain of ligase-like"/>
    <property type="match status" value="1"/>
</dbReference>
<dbReference type="FunFam" id="3.30.300.30:FF:000012">
    <property type="entry name" value="D-alanine--D-alanyl carrier protein ligase"/>
    <property type="match status" value="1"/>
</dbReference>
<feature type="binding site" evidence="7">
    <location>
        <begin position="152"/>
        <end position="153"/>
    </location>
    <ligand>
        <name>ATP</name>
        <dbReference type="ChEBI" id="CHEBI:30616"/>
    </ligand>
</feature>
<comment type="subcellular location">
    <subcellularLocation>
        <location evidence="7">Cytoplasm</location>
    </subcellularLocation>
</comment>
<dbReference type="NCBIfam" id="NF003417">
    <property type="entry name" value="PRK04813.1"/>
    <property type="match status" value="1"/>
</dbReference>
<feature type="binding site" evidence="7">
    <location>
        <position position="385"/>
    </location>
    <ligand>
        <name>ATP</name>
        <dbReference type="ChEBI" id="CHEBI:30616"/>
    </ligand>
</feature>
<dbReference type="Gene3D" id="3.30.300.30">
    <property type="match status" value="1"/>
</dbReference>
<dbReference type="STRING" id="907931.GCA_000165675_01184"/>
<dbReference type="InterPro" id="IPR010071">
    <property type="entry name" value="AA_adenyl_dom"/>
</dbReference>
<feature type="binding site" evidence="7">
    <location>
        <position position="302"/>
    </location>
    <ligand>
        <name>D-alanine</name>
        <dbReference type="ChEBI" id="CHEBI:57416"/>
    </ligand>
</feature>
<dbReference type="InterPro" id="IPR010072">
    <property type="entry name" value="DltA"/>
</dbReference>
<dbReference type="PROSITE" id="PS00455">
    <property type="entry name" value="AMP_BINDING"/>
    <property type="match status" value="1"/>
</dbReference>
<gene>
    <name evidence="7" type="primary">dltA</name>
    <name evidence="10" type="ORF">C5L23_001215</name>
</gene>
<comment type="function">
    <text evidence="5 7">Catalyzes the first step in the D-alanylation of lipoteichoic acid (LTA), the activation of D-alanine and its transfer onto the D-alanyl carrier protein (Dcp) DltC. In an ATP-dependent two-step reaction, forms a high energy D-alanyl-AMP intermediate, followed by transfer of the D-alanyl residue as a thiol ester to the phosphopantheinyl prosthetic group of the Dcp. D-alanylation of LTA plays an important role in modulating the properties of the cell wall in Gram-positive bacteria, influencing the net charge of the cell wall.</text>
</comment>
<evidence type="ECO:0000259" key="9">
    <source>
        <dbReference type="Pfam" id="PF13193"/>
    </source>
</evidence>
<feature type="binding site" evidence="7">
    <location>
        <position position="496"/>
    </location>
    <ligand>
        <name>D-alanine</name>
        <dbReference type="ChEBI" id="CHEBI:57416"/>
    </ligand>
</feature>
<protein>
    <recommendedName>
        <fullName evidence="7">D-alanine--D-alanyl carrier protein ligase</fullName>
        <shortName evidence="7">DCL</shortName>
        <ecNumber evidence="7">6.2.1.54</ecNumber>
    </recommendedName>
    <alternativeName>
        <fullName evidence="7">D-alanine--poly(phosphoribitol) ligase subunit 1</fullName>
    </alternativeName>
    <alternativeName>
        <fullName evidence="7">D-alanine-activating enzyme</fullName>
        <shortName evidence="7">DAE</shortName>
    </alternativeName>
</protein>
<dbReference type="SUPFAM" id="SSF56801">
    <property type="entry name" value="Acetyl-CoA synthetase-like"/>
    <property type="match status" value="1"/>
</dbReference>
<comment type="catalytic activity">
    <reaction evidence="7">
        <text>holo-[D-alanyl-carrier protein] + D-alanine + ATP = D-alanyl-[D-alanyl-carrier protein] + AMP + diphosphate</text>
        <dbReference type="Rhea" id="RHEA:55132"/>
        <dbReference type="Rhea" id="RHEA-COMP:14102"/>
        <dbReference type="Rhea" id="RHEA-COMP:14103"/>
        <dbReference type="ChEBI" id="CHEBI:30616"/>
        <dbReference type="ChEBI" id="CHEBI:33019"/>
        <dbReference type="ChEBI" id="CHEBI:57416"/>
        <dbReference type="ChEBI" id="CHEBI:64479"/>
        <dbReference type="ChEBI" id="CHEBI:138620"/>
        <dbReference type="ChEBI" id="CHEBI:456215"/>
        <dbReference type="EC" id="6.2.1.54"/>
    </reaction>
</comment>
<dbReference type="GO" id="GO:0005524">
    <property type="term" value="F:ATP binding"/>
    <property type="evidence" value="ECO:0007669"/>
    <property type="project" value="UniProtKB-KW"/>
</dbReference>
<feature type="binding site" evidence="7">
    <location>
        <begin position="293"/>
        <end position="298"/>
    </location>
    <ligand>
        <name>ATP</name>
        <dbReference type="ChEBI" id="CHEBI:30616"/>
    </ligand>
</feature>
<dbReference type="GO" id="GO:0047473">
    <property type="term" value="F:D-alanine [D-alanyl carrier protein] ligase activity"/>
    <property type="evidence" value="ECO:0007669"/>
    <property type="project" value="UniProtKB-UniRule"/>
</dbReference>
<evidence type="ECO:0000256" key="5">
    <source>
        <dbReference type="ARBA" id="ARBA00054605"/>
    </source>
</evidence>
<dbReference type="InterPro" id="IPR044507">
    <property type="entry name" value="DltA-like"/>
</dbReference>
<dbReference type="Proteomes" id="UP000295681">
    <property type="component" value="Unassembled WGS sequence"/>
</dbReference>
<dbReference type="InterPro" id="IPR045851">
    <property type="entry name" value="AMP-bd_C_sf"/>
</dbReference>
<evidence type="ECO:0000256" key="1">
    <source>
        <dbReference type="ARBA" id="ARBA00022490"/>
    </source>
</evidence>
<dbReference type="InterPro" id="IPR000873">
    <property type="entry name" value="AMP-dep_synth/lig_dom"/>
</dbReference>
<feature type="binding site" evidence="7">
    <location>
        <position position="198"/>
    </location>
    <ligand>
        <name>D-alanine</name>
        <dbReference type="ChEBI" id="CHEBI:57416"/>
    </ligand>
</feature>
<dbReference type="RefSeq" id="WP_010007528.1">
    <property type="nucleotide sequence ID" value="NZ_JAGYGP010000004.1"/>
</dbReference>
<dbReference type="HAMAP" id="MF_00593">
    <property type="entry name" value="DltA"/>
    <property type="match status" value="1"/>
</dbReference>
<evidence type="ECO:0000256" key="2">
    <source>
        <dbReference type="ARBA" id="ARBA00022598"/>
    </source>
</evidence>
<dbReference type="GO" id="GO:0005737">
    <property type="term" value="C:cytoplasm"/>
    <property type="evidence" value="ECO:0007669"/>
    <property type="project" value="UniProtKB-SubCell"/>
</dbReference>
<keyword evidence="11" id="KW-1185">Reference proteome</keyword>
<evidence type="ECO:0000259" key="8">
    <source>
        <dbReference type="Pfam" id="PF00501"/>
    </source>
</evidence>
<keyword evidence="3 7" id="KW-0547">Nucleotide-binding</keyword>
<evidence type="ECO:0000256" key="4">
    <source>
        <dbReference type="ARBA" id="ARBA00022840"/>
    </source>
</evidence>
<keyword evidence="2 7" id="KW-0436">Ligase</keyword>
<dbReference type="InterPro" id="IPR020845">
    <property type="entry name" value="AMP-binding_CS"/>
</dbReference>
<dbReference type="EMBL" id="PUFI01000007">
    <property type="protein sequence ID" value="TDG69084.1"/>
    <property type="molecule type" value="Genomic_DNA"/>
</dbReference>
<keyword evidence="4 7" id="KW-0067">ATP-binding</keyword>
<dbReference type="CDD" id="cd05945">
    <property type="entry name" value="DltA"/>
    <property type="match status" value="1"/>
</dbReference>
<comment type="similarity">
    <text evidence="6 7">Belongs to the ATP-dependent AMP-binding enzyme family. DltA subfamily.</text>
</comment>
<name>A0A4R5NA11_9LACO</name>
<feature type="domain" description="AMP-dependent synthetase/ligase" evidence="8">
    <location>
        <begin position="12"/>
        <end position="362"/>
    </location>
</feature>
<feature type="binding site" evidence="7">
    <location>
        <begin position="397"/>
        <end position="400"/>
    </location>
    <ligand>
        <name>ATP</name>
        <dbReference type="ChEBI" id="CHEBI:30616"/>
    </ligand>
</feature>
<dbReference type="PANTHER" id="PTHR45398:SF1">
    <property type="entry name" value="ENZYME, PUTATIVE (JCVI)-RELATED"/>
    <property type="match status" value="1"/>
</dbReference>
<evidence type="ECO:0000313" key="11">
    <source>
        <dbReference type="Proteomes" id="UP000295681"/>
    </source>
</evidence>
<dbReference type="EC" id="6.2.1.54" evidence="7"/>
<dbReference type="NCBIfam" id="TIGR01733">
    <property type="entry name" value="AA-adenyl-dom"/>
    <property type="match status" value="1"/>
</dbReference>
<evidence type="ECO:0000256" key="7">
    <source>
        <dbReference type="HAMAP-Rule" id="MF_00593"/>
    </source>
</evidence>
<proteinExistence type="inferred from homology"/>
<dbReference type="NCBIfam" id="TIGR01734">
    <property type="entry name" value="D-ala-DACP-lig"/>
    <property type="match status" value="1"/>
</dbReference>
<organism evidence="10 11">
    <name type="scientific">Leuconostoc fallax</name>
    <dbReference type="NCBI Taxonomy" id="1251"/>
    <lineage>
        <taxon>Bacteria</taxon>
        <taxon>Bacillati</taxon>
        <taxon>Bacillota</taxon>
        <taxon>Bacilli</taxon>
        <taxon>Lactobacillales</taxon>
        <taxon>Lactobacillaceae</taxon>
        <taxon>Leuconostoc</taxon>
    </lineage>
</organism>
<sequence length="510" mass="56140">MVKSIIGAIDQIAQENGQFVAYDELGVVHTYHDLKIASDRIATYLLQQDLPADAPIMIYGGQQFEMIASFLGSVKAGHAYIPVDVNSADERLLDILEIGQPAAVIAVDDLPIKIAAIPVITNEALANVMNTAVALPTLPTVDHDQDFYIIFTSGTTGKPKGVQINHQNLLSFVNWMLSDEFGFKQQQCVLSQPPYSFDLSVMDWAPTLVSGGILKALPKTIADDFKQLFATLPQLNLNIWVSTPSFADVALLDPEFNEINNPHLQRFLFCGEALTSTTAQKLHERFPKAKIFNTYGPTEATVAVTGIEITEEILKNHTKLPIGFVKADTTITIQDVDSHATQPTGQAGEIVISGPSVSKGYLNNPEKTAVAFTTVEGQPAYRTGDLGMLDEQGLLHYQGRSDFQIKLHGYRIELEEVAQVLQHSQWIEQAVSVPRYDQDGKVKQLLAIVVAKKNDFDKPILLTNAIKAELKDIMMPYMMPSRFIYRESLPMTANGKTDLKTLIAEVNGNA</sequence>
<reference evidence="10 11" key="1">
    <citation type="journal article" date="2019" name="Appl. Microbiol. Biotechnol.">
        <title>Uncovering carbohydrate metabolism through a genotype-phenotype association study of 56 lactic acid bacteria genomes.</title>
        <authorList>
            <person name="Buron-Moles G."/>
            <person name="Chailyan A."/>
            <person name="Dolejs I."/>
            <person name="Forster J."/>
            <person name="Miks M.H."/>
        </authorList>
    </citation>
    <scope>NUCLEOTIDE SEQUENCE [LARGE SCALE GENOMIC DNA]</scope>
    <source>
        <strain evidence="10 11">ATCC 700006</strain>
    </source>
</reference>